<reference evidence="1" key="1">
    <citation type="submission" date="2020-08" db="EMBL/GenBank/DDBJ databases">
        <title>Multicomponent nature underlies the extraordinary mechanical properties of spider dragline silk.</title>
        <authorList>
            <person name="Kono N."/>
            <person name="Nakamura H."/>
            <person name="Mori M."/>
            <person name="Yoshida Y."/>
            <person name="Ohtoshi R."/>
            <person name="Malay A.D."/>
            <person name="Moran D.A.P."/>
            <person name="Tomita M."/>
            <person name="Numata K."/>
            <person name="Arakawa K."/>
        </authorList>
    </citation>
    <scope>NUCLEOTIDE SEQUENCE</scope>
</reference>
<protein>
    <submittedName>
        <fullName evidence="1">Uncharacterized protein</fullName>
    </submittedName>
</protein>
<proteinExistence type="predicted"/>
<dbReference type="Proteomes" id="UP000887159">
    <property type="component" value="Unassembled WGS sequence"/>
</dbReference>
<dbReference type="EMBL" id="BMAU01021426">
    <property type="protein sequence ID" value="GFY34649.1"/>
    <property type="molecule type" value="Genomic_DNA"/>
</dbReference>
<comment type="caution">
    <text evidence="1">The sequence shown here is derived from an EMBL/GenBank/DDBJ whole genome shotgun (WGS) entry which is preliminary data.</text>
</comment>
<organism evidence="1 2">
    <name type="scientific">Trichonephila clavipes</name>
    <name type="common">Golden silk orbweaver</name>
    <name type="synonym">Nephila clavipes</name>
    <dbReference type="NCBI Taxonomy" id="2585209"/>
    <lineage>
        <taxon>Eukaryota</taxon>
        <taxon>Metazoa</taxon>
        <taxon>Ecdysozoa</taxon>
        <taxon>Arthropoda</taxon>
        <taxon>Chelicerata</taxon>
        <taxon>Arachnida</taxon>
        <taxon>Araneae</taxon>
        <taxon>Araneomorphae</taxon>
        <taxon>Entelegynae</taxon>
        <taxon>Araneoidea</taxon>
        <taxon>Nephilidae</taxon>
        <taxon>Trichonephila</taxon>
    </lineage>
</organism>
<dbReference type="AlphaFoldDB" id="A0A8X6WHX7"/>
<gene>
    <name evidence="1" type="ORF">TNCV_1373401</name>
</gene>
<accession>A0A8X6WHX7</accession>
<evidence type="ECO:0000313" key="2">
    <source>
        <dbReference type="Proteomes" id="UP000887159"/>
    </source>
</evidence>
<evidence type="ECO:0000313" key="1">
    <source>
        <dbReference type="EMBL" id="GFY34649.1"/>
    </source>
</evidence>
<name>A0A8X6WHX7_TRICX</name>
<sequence length="81" mass="9300">MAFITADYPRPHPIESPFLSSRSFREICFNARRQQPMALVPVLARGTIFSCTLHHSANLSIFEWMEVGNFETELIELTSLE</sequence>
<keyword evidence="2" id="KW-1185">Reference proteome</keyword>